<dbReference type="eggNOG" id="ENOG502SK1Y">
    <property type="taxonomic scope" value="Eukaryota"/>
</dbReference>
<dbReference type="RefSeq" id="XP_002582656.1">
    <property type="nucleotide sequence ID" value="XM_002582610.1"/>
</dbReference>
<keyword evidence="1" id="KW-0472">Membrane</keyword>
<dbReference type="EMBL" id="CH476619">
    <property type="protein sequence ID" value="EEP82564.1"/>
    <property type="molecule type" value="Genomic_DNA"/>
</dbReference>
<dbReference type="VEuPathDB" id="FungiDB:UREG_07429"/>
<keyword evidence="3" id="KW-1185">Reference proteome</keyword>
<dbReference type="KEGG" id="ure:UREG_07429"/>
<name>C4JZ28_UNCRE</name>
<dbReference type="GeneID" id="8444542"/>
<dbReference type="InParanoid" id="C4JZ28"/>
<reference evidence="3" key="1">
    <citation type="journal article" date="2009" name="Genome Res.">
        <title>Comparative genomic analyses of the human fungal pathogens Coccidioides and their relatives.</title>
        <authorList>
            <person name="Sharpton T.J."/>
            <person name="Stajich J.E."/>
            <person name="Rounsley S.D."/>
            <person name="Gardner M.J."/>
            <person name="Wortman J.R."/>
            <person name="Jordar V.S."/>
            <person name="Maiti R."/>
            <person name="Kodira C.D."/>
            <person name="Neafsey D.E."/>
            <person name="Zeng Q."/>
            <person name="Hung C.-Y."/>
            <person name="McMahan C."/>
            <person name="Muszewska A."/>
            <person name="Grynberg M."/>
            <person name="Mandel M.A."/>
            <person name="Kellner E.M."/>
            <person name="Barker B.M."/>
            <person name="Galgiani J.N."/>
            <person name="Orbach M.J."/>
            <person name="Kirkland T.N."/>
            <person name="Cole G.T."/>
            <person name="Henn M.R."/>
            <person name="Birren B.W."/>
            <person name="Taylor J.W."/>
        </authorList>
    </citation>
    <scope>NUCLEOTIDE SEQUENCE [LARGE SCALE GENOMIC DNA]</scope>
    <source>
        <strain evidence="3">UAMH 1704</strain>
    </source>
</reference>
<evidence type="ECO:0000313" key="2">
    <source>
        <dbReference type="EMBL" id="EEP82564.1"/>
    </source>
</evidence>
<evidence type="ECO:0000256" key="1">
    <source>
        <dbReference type="SAM" id="Phobius"/>
    </source>
</evidence>
<accession>C4JZ28</accession>
<sequence length="348" mass="39542">MAKLAKRAPPKKLSTTIPADAESPAAFTQAPSSLSDFLADFSPTGVYLIHIDRHPQSEKRQIFILPLILNLLILALVLYRIYTGIHTYPDILAAILGHDSPARIDPKTASWALISTTLARRTVTFLFDYLLITLFLPWPVRFLSGPARWRWEIGFQRAEIIVRKSRDWSEALGRTWIRDDEETMKERVIPAITPLRLRKTGYLLIDADWDLDFAAMTRAHRDLKAGRIRLDDFETAVVVHGGGNKGWLIWRPEDVRGSSGQGANSSVELSPSERDRIVAFQEKLASMGKEDLFYRWVEIIQFESTQPGGFTPERQQRAMADTKKLFESRDVDFEKFWADVGGMQGVSI</sequence>
<dbReference type="STRING" id="336963.C4JZ28"/>
<dbReference type="HOGENOM" id="CLU_064110_0_0_1"/>
<dbReference type="AlphaFoldDB" id="C4JZ28"/>
<gene>
    <name evidence="2" type="ORF">UREG_07429</name>
</gene>
<dbReference type="Proteomes" id="UP000002058">
    <property type="component" value="Unassembled WGS sequence"/>
</dbReference>
<dbReference type="OMA" id="GWLIWRV"/>
<keyword evidence="1" id="KW-0812">Transmembrane</keyword>
<feature type="transmembrane region" description="Helical" evidence="1">
    <location>
        <begin position="62"/>
        <end position="82"/>
    </location>
</feature>
<dbReference type="OrthoDB" id="5421757at2759"/>
<keyword evidence="1" id="KW-1133">Transmembrane helix</keyword>
<protein>
    <submittedName>
        <fullName evidence="2">Uncharacterized protein</fullName>
    </submittedName>
</protein>
<organism evidence="2 3">
    <name type="scientific">Uncinocarpus reesii (strain UAMH 1704)</name>
    <dbReference type="NCBI Taxonomy" id="336963"/>
    <lineage>
        <taxon>Eukaryota</taxon>
        <taxon>Fungi</taxon>
        <taxon>Dikarya</taxon>
        <taxon>Ascomycota</taxon>
        <taxon>Pezizomycotina</taxon>
        <taxon>Eurotiomycetes</taxon>
        <taxon>Eurotiomycetidae</taxon>
        <taxon>Onygenales</taxon>
        <taxon>Onygenaceae</taxon>
        <taxon>Uncinocarpus</taxon>
    </lineage>
</organism>
<evidence type="ECO:0000313" key="3">
    <source>
        <dbReference type="Proteomes" id="UP000002058"/>
    </source>
</evidence>
<proteinExistence type="predicted"/>